<evidence type="ECO:0000313" key="2">
    <source>
        <dbReference type="Proteomes" id="UP000593571"/>
    </source>
</evidence>
<organism evidence="1 2">
    <name type="scientific">Rousettus aegyptiacus</name>
    <name type="common">Egyptian fruit bat</name>
    <name type="synonym">Pteropus aegyptiacus</name>
    <dbReference type="NCBI Taxonomy" id="9407"/>
    <lineage>
        <taxon>Eukaryota</taxon>
        <taxon>Metazoa</taxon>
        <taxon>Chordata</taxon>
        <taxon>Craniata</taxon>
        <taxon>Vertebrata</taxon>
        <taxon>Euteleostomi</taxon>
        <taxon>Mammalia</taxon>
        <taxon>Eutheria</taxon>
        <taxon>Laurasiatheria</taxon>
        <taxon>Chiroptera</taxon>
        <taxon>Yinpterochiroptera</taxon>
        <taxon>Pteropodoidea</taxon>
        <taxon>Pteropodidae</taxon>
        <taxon>Rousettinae</taxon>
        <taxon>Rousettus</taxon>
    </lineage>
</organism>
<dbReference type="EMBL" id="JACASE010000013">
    <property type="protein sequence ID" value="KAF6418740.1"/>
    <property type="molecule type" value="Genomic_DNA"/>
</dbReference>
<comment type="caution">
    <text evidence="1">The sequence shown here is derived from an EMBL/GenBank/DDBJ whole genome shotgun (WGS) entry which is preliminary data.</text>
</comment>
<evidence type="ECO:0000313" key="1">
    <source>
        <dbReference type="EMBL" id="KAF6418740.1"/>
    </source>
</evidence>
<reference evidence="1 2" key="1">
    <citation type="journal article" date="2020" name="Nature">
        <title>Six reference-quality genomes reveal evolution of bat adaptations.</title>
        <authorList>
            <person name="Jebb D."/>
            <person name="Huang Z."/>
            <person name="Pippel M."/>
            <person name="Hughes G.M."/>
            <person name="Lavrichenko K."/>
            <person name="Devanna P."/>
            <person name="Winkler S."/>
            <person name="Jermiin L.S."/>
            <person name="Skirmuntt E.C."/>
            <person name="Katzourakis A."/>
            <person name="Burkitt-Gray L."/>
            <person name="Ray D.A."/>
            <person name="Sullivan K.A.M."/>
            <person name="Roscito J.G."/>
            <person name="Kirilenko B.M."/>
            <person name="Davalos L.M."/>
            <person name="Corthals A.P."/>
            <person name="Power M.L."/>
            <person name="Jones G."/>
            <person name="Ransome R.D."/>
            <person name="Dechmann D.K.N."/>
            <person name="Locatelli A.G."/>
            <person name="Puechmaille S.J."/>
            <person name="Fedrigo O."/>
            <person name="Jarvis E.D."/>
            <person name="Hiller M."/>
            <person name="Vernes S.C."/>
            <person name="Myers E.W."/>
            <person name="Teeling E.C."/>
        </authorList>
    </citation>
    <scope>NUCLEOTIDE SEQUENCE [LARGE SCALE GENOMIC DNA]</scope>
    <source>
        <strain evidence="1">MRouAeg1</strain>
        <tissue evidence="1">Muscle</tissue>
    </source>
</reference>
<name>A0A7J8D6F8_ROUAE</name>
<dbReference type="AlphaFoldDB" id="A0A7J8D6F8"/>
<proteinExistence type="predicted"/>
<accession>A0A7J8D6F8</accession>
<protein>
    <submittedName>
        <fullName evidence="1">Uncharacterized protein</fullName>
    </submittedName>
</protein>
<dbReference type="Proteomes" id="UP000593571">
    <property type="component" value="Unassembled WGS sequence"/>
</dbReference>
<keyword evidence="2" id="KW-1185">Reference proteome</keyword>
<sequence>MKPAGSHSASSPFKHKPYYKKAKYVSISLDHRLLLTKNTFYSVLLNILECIKIAEIHEKSHSWLAVSSAGGQGGGSGQKAGLLPLSPDSGSSGASVLSTETLLAPCSSSLSSCLNNQPHVPIPPTLRLCLSCRSSLNQSSTCNLSNCLEPAGHG</sequence>
<gene>
    <name evidence="1" type="ORF">HJG63_008764</name>
</gene>